<dbReference type="InterPro" id="IPR036995">
    <property type="entry name" value="MPG_sf"/>
</dbReference>
<gene>
    <name evidence="6" type="ORF">EC9_40720</name>
</gene>
<dbReference type="EMBL" id="CP036261">
    <property type="protein sequence ID" value="QDS89871.1"/>
    <property type="molecule type" value="Genomic_DNA"/>
</dbReference>
<evidence type="ECO:0000313" key="6">
    <source>
        <dbReference type="EMBL" id="QDS89871.1"/>
    </source>
</evidence>
<keyword evidence="2 5" id="KW-0227">DNA damage</keyword>
<dbReference type="Gene3D" id="3.10.300.10">
    <property type="entry name" value="Methylpurine-DNA glycosylase (MPG)"/>
    <property type="match status" value="1"/>
</dbReference>
<keyword evidence="4 5" id="KW-0234">DNA repair</keyword>
<dbReference type="Pfam" id="PF02245">
    <property type="entry name" value="Pur_DNA_glyco"/>
    <property type="match status" value="1"/>
</dbReference>
<dbReference type="NCBIfam" id="TIGR00567">
    <property type="entry name" value="3mg"/>
    <property type="match status" value="1"/>
</dbReference>
<dbReference type="HAMAP" id="MF_00527">
    <property type="entry name" value="3MGH"/>
    <property type="match status" value="1"/>
</dbReference>
<dbReference type="InterPro" id="IPR003180">
    <property type="entry name" value="MPG"/>
</dbReference>
<dbReference type="SUPFAM" id="SSF50486">
    <property type="entry name" value="FMT C-terminal domain-like"/>
    <property type="match status" value="1"/>
</dbReference>
<evidence type="ECO:0000313" key="7">
    <source>
        <dbReference type="Proteomes" id="UP000319557"/>
    </source>
</evidence>
<sequence>MGFEKQTTKWPRPLAESFYRRPTASVARSLIGKTLLHRSDDRIVGGVIVETEAYLADGDPACHAARGMTPRNATMFGPPGRLYVYTIHAKYCLNAVTQRAGVGSAVLIRAIQPRWGVTQMQQRRGQQATDRLCRGPSMLCQALAIDLQHDGVCLTEDSSIWIGRAVERIATERIIAVPRIGISQAKDLPLRFLLQDSPFVSGPKYWHRTGARS</sequence>
<dbReference type="NCBIfam" id="NF002003">
    <property type="entry name" value="PRK00802.1-3"/>
    <property type="match status" value="1"/>
</dbReference>
<dbReference type="FunFam" id="3.10.300.10:FF:000001">
    <property type="entry name" value="Putative 3-methyladenine DNA glycosylase"/>
    <property type="match status" value="1"/>
</dbReference>
<name>A0A517M4S0_9BACT</name>
<keyword evidence="3 5" id="KW-0378">Hydrolase</keyword>
<evidence type="ECO:0000256" key="2">
    <source>
        <dbReference type="ARBA" id="ARBA00022763"/>
    </source>
</evidence>
<dbReference type="CDD" id="cd00540">
    <property type="entry name" value="AAG"/>
    <property type="match status" value="1"/>
</dbReference>
<dbReference type="OrthoDB" id="9794313at2"/>
<comment type="similarity">
    <text evidence="1 5">Belongs to the DNA glycosylase MPG family.</text>
</comment>
<dbReference type="GO" id="GO:0006284">
    <property type="term" value="P:base-excision repair"/>
    <property type="evidence" value="ECO:0007669"/>
    <property type="project" value="InterPro"/>
</dbReference>
<dbReference type="GO" id="GO:0003905">
    <property type="term" value="F:alkylbase DNA N-glycosylase activity"/>
    <property type="evidence" value="ECO:0007669"/>
    <property type="project" value="InterPro"/>
</dbReference>
<evidence type="ECO:0000256" key="5">
    <source>
        <dbReference type="HAMAP-Rule" id="MF_00527"/>
    </source>
</evidence>
<dbReference type="Proteomes" id="UP000319557">
    <property type="component" value="Chromosome"/>
</dbReference>
<dbReference type="PANTHER" id="PTHR10429:SF0">
    <property type="entry name" value="DNA-3-METHYLADENINE GLYCOSYLASE"/>
    <property type="match status" value="1"/>
</dbReference>
<keyword evidence="7" id="KW-1185">Reference proteome</keyword>
<dbReference type="KEGG" id="ruv:EC9_40720"/>
<dbReference type="EC" id="3.2.2.-" evidence="5"/>
<proteinExistence type="inferred from homology"/>
<reference evidence="6 7" key="1">
    <citation type="submission" date="2019-02" db="EMBL/GenBank/DDBJ databases">
        <title>Deep-cultivation of Planctomycetes and their phenomic and genomic characterization uncovers novel biology.</title>
        <authorList>
            <person name="Wiegand S."/>
            <person name="Jogler M."/>
            <person name="Boedeker C."/>
            <person name="Pinto D."/>
            <person name="Vollmers J."/>
            <person name="Rivas-Marin E."/>
            <person name="Kohn T."/>
            <person name="Peeters S.H."/>
            <person name="Heuer A."/>
            <person name="Rast P."/>
            <person name="Oberbeckmann S."/>
            <person name="Bunk B."/>
            <person name="Jeske O."/>
            <person name="Meyerdierks A."/>
            <person name="Storesund J.E."/>
            <person name="Kallscheuer N."/>
            <person name="Luecker S."/>
            <person name="Lage O.M."/>
            <person name="Pohl T."/>
            <person name="Merkel B.J."/>
            <person name="Hornburger P."/>
            <person name="Mueller R.-W."/>
            <person name="Bruemmer F."/>
            <person name="Labrenz M."/>
            <person name="Spormann A.M."/>
            <person name="Op den Camp H."/>
            <person name="Overmann J."/>
            <person name="Amann R."/>
            <person name="Jetten M.S.M."/>
            <person name="Mascher T."/>
            <person name="Medema M.H."/>
            <person name="Devos D.P."/>
            <person name="Kaster A.-K."/>
            <person name="Ovreas L."/>
            <person name="Rohde M."/>
            <person name="Galperin M.Y."/>
            <person name="Jogler C."/>
        </authorList>
    </citation>
    <scope>NUCLEOTIDE SEQUENCE [LARGE SCALE GENOMIC DNA]</scope>
    <source>
        <strain evidence="6 7">EC9</strain>
    </source>
</reference>
<evidence type="ECO:0000256" key="4">
    <source>
        <dbReference type="ARBA" id="ARBA00023204"/>
    </source>
</evidence>
<protein>
    <recommendedName>
        <fullName evidence="5">Putative 3-methyladenine DNA glycosylase</fullName>
        <ecNumber evidence="5">3.2.2.-</ecNumber>
    </recommendedName>
</protein>
<dbReference type="AlphaFoldDB" id="A0A517M4S0"/>
<evidence type="ECO:0000256" key="3">
    <source>
        <dbReference type="ARBA" id="ARBA00022801"/>
    </source>
</evidence>
<accession>A0A517M4S0</accession>
<dbReference type="InterPro" id="IPR011034">
    <property type="entry name" value="Formyl_transferase-like_C_sf"/>
</dbReference>
<organism evidence="6 7">
    <name type="scientific">Rosistilla ulvae</name>
    <dbReference type="NCBI Taxonomy" id="1930277"/>
    <lineage>
        <taxon>Bacteria</taxon>
        <taxon>Pseudomonadati</taxon>
        <taxon>Planctomycetota</taxon>
        <taxon>Planctomycetia</taxon>
        <taxon>Pirellulales</taxon>
        <taxon>Pirellulaceae</taxon>
        <taxon>Rosistilla</taxon>
    </lineage>
</organism>
<dbReference type="PANTHER" id="PTHR10429">
    <property type="entry name" value="DNA-3-METHYLADENINE GLYCOSYLASE"/>
    <property type="match status" value="1"/>
</dbReference>
<evidence type="ECO:0000256" key="1">
    <source>
        <dbReference type="ARBA" id="ARBA00009232"/>
    </source>
</evidence>
<dbReference type="GO" id="GO:0003677">
    <property type="term" value="F:DNA binding"/>
    <property type="evidence" value="ECO:0007669"/>
    <property type="project" value="InterPro"/>
</dbReference>